<reference evidence="3 4" key="1">
    <citation type="submission" date="2010-08" db="EMBL/GenBank/DDBJ databases">
        <authorList>
            <person name="Harkins D.M."/>
            <person name="Madupu R."/>
            <person name="Durkin A.S."/>
            <person name="Torralba M."/>
            <person name="Methe B."/>
            <person name="Sutton G.G."/>
            <person name="Nelson K.E."/>
        </authorList>
    </citation>
    <scope>NUCLEOTIDE SEQUENCE [LARGE SCALE GENOMIC DNA]</scope>
    <source>
        <strain evidence="3 4">DSM 17678</strain>
    </source>
</reference>
<dbReference type="Gene3D" id="1.10.260.40">
    <property type="entry name" value="lambda repressor-like DNA-binding domains"/>
    <property type="match status" value="1"/>
</dbReference>
<protein>
    <submittedName>
        <fullName evidence="3">DNA-binding helix-turn-helix protein</fullName>
    </submittedName>
</protein>
<dbReference type="PROSITE" id="PS50943">
    <property type="entry name" value="HTH_CROC1"/>
    <property type="match status" value="1"/>
</dbReference>
<dbReference type="GO" id="GO:0005829">
    <property type="term" value="C:cytosol"/>
    <property type="evidence" value="ECO:0007669"/>
    <property type="project" value="TreeGrafter"/>
</dbReference>
<evidence type="ECO:0000256" key="1">
    <source>
        <dbReference type="ARBA" id="ARBA00023125"/>
    </source>
</evidence>
<gene>
    <name evidence="3" type="ORF">HMPREF0634_0995</name>
</gene>
<keyword evidence="1 3" id="KW-0238">DNA-binding</keyword>
<dbReference type="GO" id="GO:0003700">
    <property type="term" value="F:DNA-binding transcription factor activity"/>
    <property type="evidence" value="ECO:0007669"/>
    <property type="project" value="TreeGrafter"/>
</dbReference>
<dbReference type="CDD" id="cd00093">
    <property type="entry name" value="HTH_XRE"/>
    <property type="match status" value="1"/>
</dbReference>
<dbReference type="SUPFAM" id="SSF47413">
    <property type="entry name" value="lambda repressor-like DNA-binding domains"/>
    <property type="match status" value="1"/>
</dbReference>
<dbReference type="PANTHER" id="PTHR46797:SF1">
    <property type="entry name" value="METHYLPHOSPHONATE SYNTHASE"/>
    <property type="match status" value="1"/>
</dbReference>
<name>E0E4C2_9FIRM</name>
<dbReference type="InterPro" id="IPR050807">
    <property type="entry name" value="TransReg_Diox_bact_type"/>
</dbReference>
<dbReference type="STRING" id="596315.HMPREF0634_0995"/>
<keyword evidence="4" id="KW-1185">Reference proteome</keyword>
<dbReference type="Proteomes" id="UP000003244">
    <property type="component" value="Unassembled WGS sequence"/>
</dbReference>
<evidence type="ECO:0000259" key="2">
    <source>
        <dbReference type="PROSITE" id="PS50943"/>
    </source>
</evidence>
<evidence type="ECO:0000313" key="3">
    <source>
        <dbReference type="EMBL" id="EFM64271.1"/>
    </source>
</evidence>
<dbReference type="InterPro" id="IPR010982">
    <property type="entry name" value="Lambda_DNA-bd_dom_sf"/>
</dbReference>
<proteinExistence type="predicted"/>
<sequence length="63" mass="7360">MGNNLRQFREKRGFTQTELSTAVGISRQYLSDIETLKKQPTIKIAFDCARVLKVSIEELFYYI</sequence>
<dbReference type="OrthoDB" id="2067664at2"/>
<dbReference type="EMBL" id="ADGQ01000064">
    <property type="protein sequence ID" value="EFM64271.1"/>
    <property type="molecule type" value="Genomic_DNA"/>
</dbReference>
<comment type="caution">
    <text evidence="3">The sequence shown here is derived from an EMBL/GenBank/DDBJ whole genome shotgun (WGS) entry which is preliminary data.</text>
</comment>
<dbReference type="InterPro" id="IPR001387">
    <property type="entry name" value="Cro/C1-type_HTH"/>
</dbReference>
<dbReference type="Pfam" id="PF01381">
    <property type="entry name" value="HTH_3"/>
    <property type="match status" value="1"/>
</dbReference>
<dbReference type="RefSeq" id="WP_007790390.1">
    <property type="nucleotide sequence ID" value="NZ_ADGQ01000064.1"/>
</dbReference>
<evidence type="ECO:0000313" key="4">
    <source>
        <dbReference type="Proteomes" id="UP000003244"/>
    </source>
</evidence>
<accession>E0E4C2</accession>
<dbReference type="eggNOG" id="COG1476">
    <property type="taxonomic scope" value="Bacteria"/>
</dbReference>
<dbReference type="PANTHER" id="PTHR46797">
    <property type="entry name" value="HTH-TYPE TRANSCRIPTIONAL REGULATOR"/>
    <property type="match status" value="1"/>
</dbReference>
<dbReference type="GeneID" id="84801128"/>
<dbReference type="GO" id="GO:0003677">
    <property type="term" value="F:DNA binding"/>
    <property type="evidence" value="ECO:0007669"/>
    <property type="project" value="UniProtKB-KW"/>
</dbReference>
<organism evidence="3 4">
    <name type="scientific">Peptostreptococcus stomatis DSM 17678</name>
    <dbReference type="NCBI Taxonomy" id="596315"/>
    <lineage>
        <taxon>Bacteria</taxon>
        <taxon>Bacillati</taxon>
        <taxon>Bacillota</taxon>
        <taxon>Clostridia</taxon>
        <taxon>Peptostreptococcales</taxon>
        <taxon>Peptostreptococcaceae</taxon>
        <taxon>Peptostreptococcus</taxon>
    </lineage>
</organism>
<dbReference type="SMART" id="SM00530">
    <property type="entry name" value="HTH_XRE"/>
    <property type="match status" value="1"/>
</dbReference>
<dbReference type="AlphaFoldDB" id="E0E4C2"/>
<feature type="domain" description="HTH cro/C1-type" evidence="2">
    <location>
        <begin position="5"/>
        <end position="59"/>
    </location>
</feature>